<reference evidence="3" key="1">
    <citation type="submission" date="2022-04" db="EMBL/GenBank/DDBJ databases">
        <title>Whole genome sequence of Sphaerotilus sp. FB-5.</title>
        <authorList>
            <person name="Takeda M."/>
            <person name="Narihara S."/>
            <person name="Akimoto M."/>
            <person name="Akimoto R."/>
            <person name="Nishiyashiki S."/>
            <person name="Murakami T."/>
        </authorList>
    </citation>
    <scope>NUCLEOTIDE SEQUENCE</scope>
    <source>
        <strain evidence="3">FB-5</strain>
    </source>
</reference>
<dbReference type="RefSeq" id="WP_251969561.1">
    <property type="nucleotide sequence ID" value="NZ_AP025730.1"/>
</dbReference>
<sequence length="542" mass="58571">MSKPARTFNLADIFSTVAEVHPQRCAFICGEQRLSFRELDERSTRLASALRAQGVKRGDNVGLQLYNSAAYLESFFACCKIGAVPANVNYRYVADELRQLFVSLDLRVLIYSGDFAAEVARVQPQVPTLCLSVQVGPGSGPGARPVQALDFDALMNAGTLELDDPQRSDMDLSLLCTGGTTGAPKGVLWPHKNLFMGALGGGGMYFRRGPVQSLDELAALVAQAPEARYFALAPMMHGAAMWASLISLYAGQTVVVNDQLHFDAEHVWQLCEELGVNILSGVGDAMALPLVQALEKHPGRWNLQQVRVYGNGGAPLSAQVAERIRAALPQVMVSNGLGSSEAGFMGGGEKPADGEGLLVLAPRPDLALIDASHRLRTEPGAEGILSRTGFTPVGYYGDPVKTAETFVTLDGRLWVLTGDQARIDAQGRYVLLGRGSQCINTGGEKVFPEEVEEAVRRYPAVQDVLVVGLPDERWGQRVTAVVELAPGADFSAQELERICREHLAGYKTPRSVHLTDQVRRSPAGKADYRWAREYALAHASVL</sequence>
<dbReference type="InterPro" id="IPR042099">
    <property type="entry name" value="ANL_N_sf"/>
</dbReference>
<dbReference type="NCBIfam" id="NF005863">
    <property type="entry name" value="PRK07798.1"/>
    <property type="match status" value="1"/>
</dbReference>
<dbReference type="Gene3D" id="3.40.50.12780">
    <property type="entry name" value="N-terminal domain of ligase-like"/>
    <property type="match status" value="1"/>
</dbReference>
<protein>
    <submittedName>
        <fullName evidence="3">Acyl-CoA synthetase</fullName>
    </submittedName>
</protein>
<organism evidence="3 4">
    <name type="scientific">Sphaerotilus microaerophilus</name>
    <dbReference type="NCBI Taxonomy" id="2914710"/>
    <lineage>
        <taxon>Bacteria</taxon>
        <taxon>Pseudomonadati</taxon>
        <taxon>Pseudomonadota</taxon>
        <taxon>Betaproteobacteria</taxon>
        <taxon>Burkholderiales</taxon>
        <taxon>Sphaerotilaceae</taxon>
        <taxon>Sphaerotilus</taxon>
    </lineage>
</organism>
<evidence type="ECO:0000259" key="1">
    <source>
        <dbReference type="Pfam" id="PF00501"/>
    </source>
</evidence>
<dbReference type="PANTHER" id="PTHR43767:SF1">
    <property type="entry name" value="NONRIBOSOMAL PEPTIDE SYNTHASE PES1 (EUROFUNG)-RELATED"/>
    <property type="match status" value="1"/>
</dbReference>
<dbReference type="SUPFAM" id="SSF56801">
    <property type="entry name" value="Acetyl-CoA synthetase-like"/>
    <property type="match status" value="1"/>
</dbReference>
<proteinExistence type="predicted"/>
<gene>
    <name evidence="3" type="ORF">CATMQ487_32340</name>
</gene>
<evidence type="ECO:0000313" key="4">
    <source>
        <dbReference type="Proteomes" id="UP001057498"/>
    </source>
</evidence>
<dbReference type="Proteomes" id="UP001057498">
    <property type="component" value="Chromosome"/>
</dbReference>
<dbReference type="Pfam" id="PF13193">
    <property type="entry name" value="AMP-binding_C"/>
    <property type="match status" value="1"/>
</dbReference>
<dbReference type="PANTHER" id="PTHR43767">
    <property type="entry name" value="LONG-CHAIN-FATTY-ACID--COA LIGASE"/>
    <property type="match status" value="1"/>
</dbReference>
<dbReference type="Gene3D" id="3.30.300.30">
    <property type="match status" value="1"/>
</dbReference>
<dbReference type="InterPro" id="IPR025110">
    <property type="entry name" value="AMP-bd_C"/>
</dbReference>
<evidence type="ECO:0000259" key="2">
    <source>
        <dbReference type="Pfam" id="PF13193"/>
    </source>
</evidence>
<dbReference type="InterPro" id="IPR045851">
    <property type="entry name" value="AMP-bd_C_sf"/>
</dbReference>
<name>A0ABM7YP56_9BURK</name>
<dbReference type="InterPro" id="IPR020845">
    <property type="entry name" value="AMP-binding_CS"/>
</dbReference>
<dbReference type="PROSITE" id="PS00455">
    <property type="entry name" value="AMP_BINDING"/>
    <property type="match status" value="1"/>
</dbReference>
<keyword evidence="4" id="KW-1185">Reference proteome</keyword>
<evidence type="ECO:0000313" key="3">
    <source>
        <dbReference type="EMBL" id="BDI06264.1"/>
    </source>
</evidence>
<feature type="domain" description="AMP-binding enzyme C-terminal" evidence="2">
    <location>
        <begin position="450"/>
        <end position="525"/>
    </location>
</feature>
<dbReference type="Pfam" id="PF00501">
    <property type="entry name" value="AMP-binding"/>
    <property type="match status" value="1"/>
</dbReference>
<dbReference type="InterPro" id="IPR000873">
    <property type="entry name" value="AMP-dep_synth/lig_dom"/>
</dbReference>
<dbReference type="InterPro" id="IPR050237">
    <property type="entry name" value="ATP-dep_AMP-bd_enzyme"/>
</dbReference>
<feature type="domain" description="AMP-dependent synthetase/ligase" evidence="1">
    <location>
        <begin position="15"/>
        <end position="347"/>
    </location>
</feature>
<accession>A0ABM7YP56</accession>
<dbReference type="EMBL" id="AP025730">
    <property type="protein sequence ID" value="BDI06264.1"/>
    <property type="molecule type" value="Genomic_DNA"/>
</dbReference>